<name>A0A0D3IDT8_EMIH1</name>
<dbReference type="GeneID" id="17255607"/>
<keyword evidence="3" id="KW-1185">Reference proteome</keyword>
<dbReference type="HOGENOM" id="CLU_709023_0_0_1"/>
<accession>A0A0D3IDT8</accession>
<evidence type="ECO:0000313" key="2">
    <source>
        <dbReference type="EnsemblProtists" id="EOD09423"/>
    </source>
</evidence>
<protein>
    <submittedName>
        <fullName evidence="2">Uncharacterized protein</fullName>
    </submittedName>
</protein>
<proteinExistence type="predicted"/>
<sequence length="390" mass="42720">MPPGFQLLVFAHAAASGLPDLASTPLHNVQVADPTGMLLSHAQGLRPNHSSGAAADDPLLFRHRFQHHNAATDSLLYYQYEAKRHPNVVVLTDMVESCEASDGEGGDDVTDIKVATSVPMNMTNGTIIVGDVNCTFREADGTSSPWRSTLRERVLSSSIAASAADSQLVNLRTVHAALNEIFQHAQLELFQGRPHAFDAARDKRLASLANNGGYDDKYGFASADAVIADAKKDALARRRLADAARPQKQKKSSPQNTSSANRRELYHTSCNRLLLQDGVQDDFTLVLQGTDCNDGDRPGPGMEDRTCFWKTGDKISLKAGNEYTLRWKSNTNERVEIFVQESDGGWGSTHCADLSPRYWITNRRYTSGDMRDSPNVFTFTMPDAASPSSF</sequence>
<organism evidence="2 3">
    <name type="scientific">Emiliania huxleyi (strain CCMP1516)</name>
    <dbReference type="NCBI Taxonomy" id="280463"/>
    <lineage>
        <taxon>Eukaryota</taxon>
        <taxon>Haptista</taxon>
        <taxon>Haptophyta</taxon>
        <taxon>Prymnesiophyceae</taxon>
        <taxon>Isochrysidales</taxon>
        <taxon>Noelaerhabdaceae</taxon>
        <taxon>Emiliania</taxon>
    </lineage>
</organism>
<reference evidence="3" key="1">
    <citation type="journal article" date="2013" name="Nature">
        <title>Pan genome of the phytoplankton Emiliania underpins its global distribution.</title>
        <authorList>
            <person name="Read B.A."/>
            <person name="Kegel J."/>
            <person name="Klute M.J."/>
            <person name="Kuo A."/>
            <person name="Lefebvre S.C."/>
            <person name="Maumus F."/>
            <person name="Mayer C."/>
            <person name="Miller J."/>
            <person name="Monier A."/>
            <person name="Salamov A."/>
            <person name="Young J."/>
            <person name="Aguilar M."/>
            <person name="Claverie J.M."/>
            <person name="Frickenhaus S."/>
            <person name="Gonzalez K."/>
            <person name="Herman E.K."/>
            <person name="Lin Y.C."/>
            <person name="Napier J."/>
            <person name="Ogata H."/>
            <person name="Sarno A.F."/>
            <person name="Shmutz J."/>
            <person name="Schroeder D."/>
            <person name="de Vargas C."/>
            <person name="Verret F."/>
            <person name="von Dassow P."/>
            <person name="Valentin K."/>
            <person name="Van de Peer Y."/>
            <person name="Wheeler G."/>
            <person name="Dacks J.B."/>
            <person name="Delwiche C.F."/>
            <person name="Dyhrman S.T."/>
            <person name="Glockner G."/>
            <person name="John U."/>
            <person name="Richards T."/>
            <person name="Worden A.Z."/>
            <person name="Zhang X."/>
            <person name="Grigoriev I.V."/>
            <person name="Allen A.E."/>
            <person name="Bidle K."/>
            <person name="Borodovsky M."/>
            <person name="Bowler C."/>
            <person name="Brownlee C."/>
            <person name="Cock J.M."/>
            <person name="Elias M."/>
            <person name="Gladyshev V.N."/>
            <person name="Groth M."/>
            <person name="Guda C."/>
            <person name="Hadaegh A."/>
            <person name="Iglesias-Rodriguez M.D."/>
            <person name="Jenkins J."/>
            <person name="Jones B.M."/>
            <person name="Lawson T."/>
            <person name="Leese F."/>
            <person name="Lindquist E."/>
            <person name="Lobanov A."/>
            <person name="Lomsadze A."/>
            <person name="Malik S.B."/>
            <person name="Marsh M.E."/>
            <person name="Mackinder L."/>
            <person name="Mock T."/>
            <person name="Mueller-Roeber B."/>
            <person name="Pagarete A."/>
            <person name="Parker M."/>
            <person name="Probert I."/>
            <person name="Quesneville H."/>
            <person name="Raines C."/>
            <person name="Rensing S.A."/>
            <person name="Riano-Pachon D.M."/>
            <person name="Richier S."/>
            <person name="Rokitta S."/>
            <person name="Shiraiwa Y."/>
            <person name="Soanes D.M."/>
            <person name="van der Giezen M."/>
            <person name="Wahlund T.M."/>
            <person name="Williams B."/>
            <person name="Wilson W."/>
            <person name="Wolfe G."/>
            <person name="Wurch L.L."/>
        </authorList>
    </citation>
    <scope>NUCLEOTIDE SEQUENCE</scope>
</reference>
<dbReference type="RefSeq" id="XP_005761852.1">
    <property type="nucleotide sequence ID" value="XM_005761795.1"/>
</dbReference>
<evidence type="ECO:0000313" key="3">
    <source>
        <dbReference type="Proteomes" id="UP000013827"/>
    </source>
</evidence>
<dbReference type="KEGG" id="ehx:EMIHUDRAFT_432837"/>
<dbReference type="EnsemblProtists" id="EOD09423">
    <property type="protein sequence ID" value="EOD09423"/>
    <property type="gene ID" value="EMIHUDRAFT_432837"/>
</dbReference>
<feature type="region of interest" description="Disordered" evidence="1">
    <location>
        <begin position="240"/>
        <end position="262"/>
    </location>
</feature>
<evidence type="ECO:0000256" key="1">
    <source>
        <dbReference type="SAM" id="MobiDB-lite"/>
    </source>
</evidence>
<dbReference type="AlphaFoldDB" id="A0A0D3IDT8"/>
<reference evidence="2" key="2">
    <citation type="submission" date="2024-10" db="UniProtKB">
        <authorList>
            <consortium name="EnsemblProtists"/>
        </authorList>
    </citation>
    <scope>IDENTIFICATION</scope>
</reference>
<dbReference type="Proteomes" id="UP000013827">
    <property type="component" value="Unassembled WGS sequence"/>
</dbReference>
<dbReference type="PaxDb" id="2903-EOD09423"/>